<keyword evidence="4" id="KW-1185">Reference proteome</keyword>
<dbReference type="SUPFAM" id="SSF53756">
    <property type="entry name" value="UDP-Glycosyltransferase/glycogen phosphorylase"/>
    <property type="match status" value="1"/>
</dbReference>
<dbReference type="AlphaFoldDB" id="A0A1I6G2A9"/>
<evidence type="ECO:0000256" key="1">
    <source>
        <dbReference type="ARBA" id="ARBA00022676"/>
    </source>
</evidence>
<organism evidence="3 4">
    <name type="scientific">Robiginitalea myxolifaciens</name>
    <dbReference type="NCBI Taxonomy" id="400055"/>
    <lineage>
        <taxon>Bacteria</taxon>
        <taxon>Pseudomonadati</taxon>
        <taxon>Bacteroidota</taxon>
        <taxon>Flavobacteriia</taxon>
        <taxon>Flavobacteriales</taxon>
        <taxon>Flavobacteriaceae</taxon>
        <taxon>Robiginitalea</taxon>
    </lineage>
</organism>
<gene>
    <name evidence="3" type="ORF">SAMN04490243_1120</name>
</gene>
<dbReference type="OrthoDB" id="9768048at2"/>
<evidence type="ECO:0000313" key="4">
    <source>
        <dbReference type="Proteomes" id="UP000199534"/>
    </source>
</evidence>
<keyword evidence="1" id="KW-0328">Glycosyltransferase</keyword>
<dbReference type="InterPro" id="IPR051199">
    <property type="entry name" value="LPS_LOS_Heptosyltrfase"/>
</dbReference>
<reference evidence="3 4" key="1">
    <citation type="submission" date="2016-10" db="EMBL/GenBank/DDBJ databases">
        <authorList>
            <person name="de Groot N.N."/>
        </authorList>
    </citation>
    <scope>NUCLEOTIDE SEQUENCE [LARGE SCALE GENOMIC DNA]</scope>
    <source>
        <strain evidence="3 4">DSM 21019</strain>
    </source>
</reference>
<dbReference type="PANTHER" id="PTHR30160:SF22">
    <property type="entry name" value="LIPOPOLYSACCHARIDE CORE BIOSYNTHESIS PROTEIN"/>
    <property type="match status" value="1"/>
</dbReference>
<name>A0A1I6G2A9_9FLAO</name>
<dbReference type="GO" id="GO:0008713">
    <property type="term" value="F:ADP-heptose-lipopolysaccharide heptosyltransferase activity"/>
    <property type="evidence" value="ECO:0007669"/>
    <property type="project" value="TreeGrafter"/>
</dbReference>
<dbReference type="PANTHER" id="PTHR30160">
    <property type="entry name" value="TETRAACYLDISACCHARIDE 4'-KINASE-RELATED"/>
    <property type="match status" value="1"/>
</dbReference>
<keyword evidence="2 3" id="KW-0808">Transferase</keyword>
<proteinExistence type="predicted"/>
<dbReference type="InterPro" id="IPR002201">
    <property type="entry name" value="Glyco_trans_9"/>
</dbReference>
<dbReference type="Proteomes" id="UP000199534">
    <property type="component" value="Unassembled WGS sequence"/>
</dbReference>
<dbReference type="GO" id="GO:0005829">
    <property type="term" value="C:cytosol"/>
    <property type="evidence" value="ECO:0007669"/>
    <property type="project" value="TreeGrafter"/>
</dbReference>
<dbReference type="CDD" id="cd03789">
    <property type="entry name" value="GT9_LPS_heptosyltransferase"/>
    <property type="match status" value="1"/>
</dbReference>
<dbReference type="Pfam" id="PF01075">
    <property type="entry name" value="Glyco_transf_9"/>
    <property type="match status" value="1"/>
</dbReference>
<protein>
    <submittedName>
        <fullName evidence="3">ADP-heptose:LPS heptosyltransferase</fullName>
    </submittedName>
</protein>
<dbReference type="STRING" id="400055.SAMN04490243_1120"/>
<dbReference type="Gene3D" id="3.40.50.2000">
    <property type="entry name" value="Glycogen Phosphorylase B"/>
    <property type="match status" value="2"/>
</dbReference>
<dbReference type="GO" id="GO:0009244">
    <property type="term" value="P:lipopolysaccharide core region biosynthetic process"/>
    <property type="evidence" value="ECO:0007669"/>
    <property type="project" value="TreeGrafter"/>
</dbReference>
<evidence type="ECO:0000313" key="3">
    <source>
        <dbReference type="EMBL" id="SFR36324.1"/>
    </source>
</evidence>
<evidence type="ECO:0000256" key="2">
    <source>
        <dbReference type="ARBA" id="ARBA00022679"/>
    </source>
</evidence>
<accession>A0A1I6G2A9</accession>
<dbReference type="RefSeq" id="WP_143099925.1">
    <property type="nucleotide sequence ID" value="NZ_FOYQ01000001.1"/>
</dbReference>
<dbReference type="EMBL" id="FOYQ01000001">
    <property type="protein sequence ID" value="SFR36324.1"/>
    <property type="molecule type" value="Genomic_DNA"/>
</dbReference>
<sequence length="346" mass="37451">MAKPSDKTLVVLRFSALGDVAMCVPVLLALKRTHPHLNLIFVTKGRFLPVIAAIPGVRVIPLESENGNSGLPRLFSLGFQIFRTNPAAVADLHNVLRTKLLRVMPGSWLTPWRHLDKGRAEKAALTREENKVFAPLMSGHERSAEVFRKLGYSLQVEASDVLPARSLPEGINLGAEEAKLIGLAPFAAHAGKSYPPALVEELLGLLSGKADCNILLFGGGKKETDLFSRWESQYPNVQSMAGRFSMSEELAVISNLELMISMDSGNGHLAAMFGVPVVSVWGVTHPYAGFAPFGQPDSNSLTADREQFPLVPTSVYGNTYPEGYEQAIASVNPAQIAGKVAELLRQ</sequence>